<evidence type="ECO:0000256" key="5">
    <source>
        <dbReference type="ARBA" id="ARBA00046455"/>
    </source>
</evidence>
<dbReference type="InterPro" id="IPR036291">
    <property type="entry name" value="NAD(P)-bd_dom_sf"/>
</dbReference>
<dbReference type="AlphaFoldDB" id="A0A0L8HA47"/>
<evidence type="ECO:0000256" key="2">
    <source>
        <dbReference type="ARBA" id="ARBA00040720"/>
    </source>
</evidence>
<dbReference type="Gene3D" id="3.40.50.720">
    <property type="entry name" value="NAD(P)-binding Rossmann-like Domain"/>
    <property type="match status" value="1"/>
</dbReference>
<dbReference type="OrthoDB" id="275457at2759"/>
<dbReference type="EMBL" id="KQ418739">
    <property type="protein sequence ID" value="KOF86092.1"/>
    <property type="molecule type" value="Genomic_DNA"/>
</dbReference>
<dbReference type="PANTHER" id="PTHR12126">
    <property type="entry name" value="NADH-UBIQUINONE OXIDOREDUCTASE 39 KDA SUBUNIT-RELATED"/>
    <property type="match status" value="1"/>
</dbReference>
<dbReference type="InterPro" id="IPR051207">
    <property type="entry name" value="ComplexI_NDUFA9_subunit"/>
</dbReference>
<dbReference type="GO" id="GO:0005739">
    <property type="term" value="C:mitochondrion"/>
    <property type="evidence" value="ECO:0007669"/>
    <property type="project" value="TreeGrafter"/>
</dbReference>
<dbReference type="STRING" id="37653.A0A0L8HA47"/>
<dbReference type="KEGG" id="obi:106871925"/>
<protein>
    <recommendedName>
        <fullName evidence="2">NADH dehydrogenase [ubiquinone] 1 alpha subcomplex subunit 9, mitochondrial</fullName>
    </recommendedName>
    <alternativeName>
        <fullName evidence="4">Complex I-39kD</fullName>
    </alternativeName>
    <alternativeName>
        <fullName evidence="3">NADH-ubiquinone oxidoreductase 39 kDa subunit</fullName>
    </alternativeName>
</protein>
<accession>A0A0L8HA47</accession>
<organism evidence="7">
    <name type="scientific">Octopus bimaculoides</name>
    <name type="common">California two-spotted octopus</name>
    <dbReference type="NCBI Taxonomy" id="37653"/>
    <lineage>
        <taxon>Eukaryota</taxon>
        <taxon>Metazoa</taxon>
        <taxon>Spiralia</taxon>
        <taxon>Lophotrochozoa</taxon>
        <taxon>Mollusca</taxon>
        <taxon>Cephalopoda</taxon>
        <taxon>Coleoidea</taxon>
        <taxon>Octopodiformes</taxon>
        <taxon>Octopoda</taxon>
        <taxon>Incirrata</taxon>
        <taxon>Octopodidae</taxon>
        <taxon>Octopus</taxon>
    </lineage>
</organism>
<dbReference type="PANTHER" id="PTHR12126:SF11">
    <property type="entry name" value="NADH DEHYDROGENASE [UBIQUINONE] 1 ALPHA SUBCOMPLEX SUBUNIT 9, MITOCHONDRIAL"/>
    <property type="match status" value="1"/>
</dbReference>
<comment type="subunit">
    <text evidence="5">Complex I is composed of 45 different subunits. This a component of the hydrophobic protein fraction. Interacts with BLOC1S1. Interacts with SLC2A4. Interacts with CLOCK. Interacts with RAB5IF.</text>
</comment>
<dbReference type="OMA" id="DMKYDPI"/>
<gene>
    <name evidence="7" type="ORF">OCBIM_22019273mg</name>
</gene>
<reference evidence="7" key="1">
    <citation type="submission" date="2015-07" db="EMBL/GenBank/DDBJ databases">
        <title>MeaNS - Measles Nucleotide Surveillance Program.</title>
        <authorList>
            <person name="Tran T."/>
            <person name="Druce J."/>
        </authorList>
    </citation>
    <scope>NUCLEOTIDE SEQUENCE</scope>
    <source>
        <strain evidence="7">UCB-OBI-ISO-001</strain>
        <tissue evidence="7">Gonad</tissue>
    </source>
</reference>
<evidence type="ECO:0000256" key="1">
    <source>
        <dbReference type="ARBA" id="ARBA00038501"/>
    </source>
</evidence>
<dbReference type="GO" id="GO:0044877">
    <property type="term" value="F:protein-containing complex binding"/>
    <property type="evidence" value="ECO:0007669"/>
    <property type="project" value="TreeGrafter"/>
</dbReference>
<evidence type="ECO:0000259" key="6">
    <source>
        <dbReference type="Pfam" id="PF01370"/>
    </source>
</evidence>
<feature type="domain" description="NAD-dependent epimerase/dehydratase" evidence="6">
    <location>
        <begin position="57"/>
        <end position="269"/>
    </location>
</feature>
<dbReference type="Pfam" id="PF01370">
    <property type="entry name" value="Epimerase"/>
    <property type="match status" value="1"/>
</dbReference>
<comment type="similarity">
    <text evidence="1">Belongs to the complex I NDUFA9 subunit family.</text>
</comment>
<dbReference type="SUPFAM" id="SSF51735">
    <property type="entry name" value="NAD(P)-binding Rossmann-fold domains"/>
    <property type="match status" value="1"/>
</dbReference>
<evidence type="ECO:0000256" key="4">
    <source>
        <dbReference type="ARBA" id="ARBA00043145"/>
    </source>
</evidence>
<dbReference type="CDD" id="cd05271">
    <property type="entry name" value="NDUFA9_like_SDR_a"/>
    <property type="match status" value="1"/>
</dbReference>
<evidence type="ECO:0000313" key="7">
    <source>
        <dbReference type="EMBL" id="KOF86092.1"/>
    </source>
</evidence>
<proteinExistence type="inferred from homology"/>
<sequence length="387" mass="43704">MAAISRATVVQLGQIGQHIPPVFGCVYVNKRNASSGTMAAMKRGRGGRSSFSGIVATVFGATGSLGKHVVNKLGKIGSQVIVPYRGEAYEVLRLKLCGDLGQILFFPYSLKDDESVQKVMKYSNVVINMVGRDWETRNFKFNDVHVDGARRIARLARECGVERLIHFSSLNAGPDPQKIFLKTGSEFLKSKYEGELAVREEFPDATIFRPSDMYGSEDRFLCYYSNGWRRGRGYLPLWKKGTETIKAPVFVSDVAEGIMNALKDPASIGQTYEAVGPNRYYLCDLVDYFYNILRWRGYKRIPITPVFLAKVWAFSYMPSYPLLNLEKLEREHITDVITGCPTLEDLGVKLTHIEDRAAFELKPFRMYSYYYDQIGEFSEPLPPPIVA</sequence>
<dbReference type="InterPro" id="IPR001509">
    <property type="entry name" value="Epimerase_deHydtase"/>
</dbReference>
<evidence type="ECO:0000256" key="3">
    <source>
        <dbReference type="ARBA" id="ARBA00042000"/>
    </source>
</evidence>
<name>A0A0L8HA47_OCTBM</name>